<comment type="caution">
    <text evidence="2">The sequence shown here is derived from an EMBL/GenBank/DDBJ whole genome shotgun (WGS) entry which is preliminary data.</text>
</comment>
<sequence>MALSIRRSQKHQAASVDSEVVEKVPRKRLRIIRSRRTKKVEAPEEQASVSGGSVSVATCSEGCVAGERHSEAGKPKARRRKKGQMVEWRLLNARYKSGGELILGYDEEEKHRFKNDGIVRHLIHPPFRCRLSASRSNSAISSLKGRLNREGRQRLED</sequence>
<name>A0A1D1UD74_RAMVA</name>
<feature type="region of interest" description="Disordered" evidence="1">
    <location>
        <begin position="1"/>
        <end position="20"/>
    </location>
</feature>
<dbReference type="EMBL" id="BDGG01000001">
    <property type="protein sequence ID" value="GAU87606.1"/>
    <property type="molecule type" value="Genomic_DNA"/>
</dbReference>
<keyword evidence="3" id="KW-1185">Reference proteome</keyword>
<evidence type="ECO:0000256" key="1">
    <source>
        <dbReference type="SAM" id="MobiDB-lite"/>
    </source>
</evidence>
<dbReference type="Proteomes" id="UP000186922">
    <property type="component" value="Unassembled WGS sequence"/>
</dbReference>
<gene>
    <name evidence="2" type="primary">RvY_00430</name>
    <name evidence="2" type="synonym">RvY_00430.1</name>
    <name evidence="2" type="ORF">RvY_00430-1</name>
</gene>
<reference evidence="2 3" key="1">
    <citation type="journal article" date="2016" name="Nat. Commun.">
        <title>Extremotolerant tardigrade genome and improved radiotolerance of human cultured cells by tardigrade-unique protein.</title>
        <authorList>
            <person name="Hashimoto T."/>
            <person name="Horikawa D.D."/>
            <person name="Saito Y."/>
            <person name="Kuwahara H."/>
            <person name="Kozuka-Hata H."/>
            <person name="Shin-I T."/>
            <person name="Minakuchi Y."/>
            <person name="Ohishi K."/>
            <person name="Motoyama A."/>
            <person name="Aizu T."/>
            <person name="Enomoto A."/>
            <person name="Kondo K."/>
            <person name="Tanaka S."/>
            <person name="Hara Y."/>
            <person name="Koshikawa S."/>
            <person name="Sagara H."/>
            <person name="Miura T."/>
            <person name="Yokobori S."/>
            <person name="Miyagawa K."/>
            <person name="Suzuki Y."/>
            <person name="Kubo T."/>
            <person name="Oyama M."/>
            <person name="Kohara Y."/>
            <person name="Fujiyama A."/>
            <person name="Arakawa K."/>
            <person name="Katayama T."/>
            <person name="Toyoda A."/>
            <person name="Kunieda T."/>
        </authorList>
    </citation>
    <scope>NUCLEOTIDE SEQUENCE [LARGE SCALE GENOMIC DNA]</scope>
    <source>
        <strain evidence="2 3">YOKOZUNA-1</strain>
    </source>
</reference>
<organism evidence="2 3">
    <name type="scientific">Ramazzottius varieornatus</name>
    <name type="common">Water bear</name>
    <name type="synonym">Tardigrade</name>
    <dbReference type="NCBI Taxonomy" id="947166"/>
    <lineage>
        <taxon>Eukaryota</taxon>
        <taxon>Metazoa</taxon>
        <taxon>Ecdysozoa</taxon>
        <taxon>Tardigrada</taxon>
        <taxon>Eutardigrada</taxon>
        <taxon>Parachela</taxon>
        <taxon>Hypsibioidea</taxon>
        <taxon>Ramazzottiidae</taxon>
        <taxon>Ramazzottius</taxon>
    </lineage>
</organism>
<evidence type="ECO:0000313" key="3">
    <source>
        <dbReference type="Proteomes" id="UP000186922"/>
    </source>
</evidence>
<accession>A0A1D1UD74</accession>
<protein>
    <submittedName>
        <fullName evidence="2">Uncharacterized protein</fullName>
    </submittedName>
</protein>
<dbReference type="AlphaFoldDB" id="A0A1D1UD74"/>
<evidence type="ECO:0000313" key="2">
    <source>
        <dbReference type="EMBL" id="GAU87606.1"/>
    </source>
</evidence>
<proteinExistence type="predicted"/>